<feature type="coiled-coil region" evidence="2">
    <location>
        <begin position="53"/>
        <end position="84"/>
    </location>
</feature>
<organism evidence="3 4">
    <name type="scientific">Hyphomonas adhaerens</name>
    <dbReference type="NCBI Taxonomy" id="81029"/>
    <lineage>
        <taxon>Bacteria</taxon>
        <taxon>Pseudomonadati</taxon>
        <taxon>Pseudomonadota</taxon>
        <taxon>Alphaproteobacteria</taxon>
        <taxon>Hyphomonadales</taxon>
        <taxon>Hyphomonadaceae</taxon>
        <taxon>Hyphomonas</taxon>
    </lineage>
</organism>
<dbReference type="EMBL" id="DMAN01000114">
    <property type="protein sequence ID" value="HAE26540.1"/>
    <property type="molecule type" value="Genomic_DNA"/>
</dbReference>
<protein>
    <submittedName>
        <fullName evidence="3">Phage major capsid protein</fullName>
    </submittedName>
</protein>
<comment type="caution">
    <text evidence="3">The sequence shown here is derived from an EMBL/GenBank/DDBJ whole genome shotgun (WGS) entry which is preliminary data.</text>
</comment>
<dbReference type="Proteomes" id="UP000259610">
    <property type="component" value="Unassembled WGS sequence"/>
</dbReference>
<sequence>MKPVHLINTGETRGVVTVRSDASALALVQSLNTAVDEFRATIEQRVNDHDVLLEQKEERLNTAISDIQAAIDAQNAELEQLKLGGTGEPGSLASEEVRAHNAAWETYMRTGEGERTLDQLGIAAGGLQASITQNVKAAGSVGTDDKGGFLAPVEWDRTITDARVDITPMRMFAS</sequence>
<reference evidence="3 4" key="1">
    <citation type="journal article" date="2018" name="Nat. Biotechnol.">
        <title>A standardized bacterial taxonomy based on genome phylogeny substantially revises the tree of life.</title>
        <authorList>
            <person name="Parks D.H."/>
            <person name="Chuvochina M."/>
            <person name="Waite D.W."/>
            <person name="Rinke C."/>
            <person name="Skarshewski A."/>
            <person name="Chaumeil P.A."/>
            <person name="Hugenholtz P."/>
        </authorList>
    </citation>
    <scope>NUCLEOTIDE SEQUENCE [LARGE SCALE GENOMIC DNA]</scope>
    <source>
        <strain evidence="3">UBA8733</strain>
    </source>
</reference>
<name>A0A3B9GVU0_9PROT</name>
<proteinExistence type="predicted"/>
<evidence type="ECO:0000256" key="2">
    <source>
        <dbReference type="SAM" id="Coils"/>
    </source>
</evidence>
<evidence type="ECO:0000313" key="3">
    <source>
        <dbReference type="EMBL" id="HAE26540.1"/>
    </source>
</evidence>
<evidence type="ECO:0000313" key="4">
    <source>
        <dbReference type="Proteomes" id="UP000259610"/>
    </source>
</evidence>
<feature type="non-terminal residue" evidence="3">
    <location>
        <position position="174"/>
    </location>
</feature>
<dbReference type="InterPro" id="IPR024455">
    <property type="entry name" value="Phage_capsid"/>
</dbReference>
<dbReference type="AlphaFoldDB" id="A0A3B9GVU0"/>
<accession>A0A3B9GVU0</accession>
<evidence type="ECO:0000256" key="1">
    <source>
        <dbReference type="ARBA" id="ARBA00004328"/>
    </source>
</evidence>
<gene>
    <name evidence="3" type="ORF">DCG58_05220</name>
</gene>
<comment type="subcellular location">
    <subcellularLocation>
        <location evidence="1">Virion</location>
    </subcellularLocation>
</comment>
<keyword evidence="2" id="KW-0175">Coiled coil</keyword>
<dbReference type="NCBIfam" id="TIGR01554">
    <property type="entry name" value="major_cap_HK97"/>
    <property type="match status" value="1"/>
</dbReference>